<dbReference type="GO" id="GO:0005737">
    <property type="term" value="C:cytoplasm"/>
    <property type="evidence" value="ECO:0007669"/>
    <property type="project" value="TreeGrafter"/>
</dbReference>
<dbReference type="OrthoDB" id="10262413at2759"/>
<dbReference type="GO" id="GO:0004029">
    <property type="term" value="F:aldehyde dehydrogenase (NAD+) activity"/>
    <property type="evidence" value="ECO:0007669"/>
    <property type="project" value="TreeGrafter"/>
</dbReference>
<dbReference type="SUPFAM" id="SSF51735">
    <property type="entry name" value="NAD(P)-binding Rossmann-fold domains"/>
    <property type="match status" value="1"/>
</dbReference>
<dbReference type="Pfam" id="PF07993">
    <property type="entry name" value="NAD_binding_4"/>
    <property type="match status" value="1"/>
</dbReference>
<dbReference type="FunCoup" id="A0A0C3FTE6">
    <property type="interactions" value="16"/>
</dbReference>
<organism evidence="2 3">
    <name type="scientific">Piloderma croceum (strain F 1598)</name>
    <dbReference type="NCBI Taxonomy" id="765440"/>
    <lineage>
        <taxon>Eukaryota</taxon>
        <taxon>Fungi</taxon>
        <taxon>Dikarya</taxon>
        <taxon>Basidiomycota</taxon>
        <taxon>Agaricomycotina</taxon>
        <taxon>Agaricomycetes</taxon>
        <taxon>Agaricomycetidae</taxon>
        <taxon>Atheliales</taxon>
        <taxon>Atheliaceae</taxon>
        <taxon>Piloderma</taxon>
    </lineage>
</organism>
<dbReference type="InParanoid" id="A0A0C3FTE6"/>
<feature type="domain" description="Thioester reductase (TE)" evidence="1">
    <location>
        <begin position="9"/>
        <end position="54"/>
    </location>
</feature>
<keyword evidence="3" id="KW-1185">Reference proteome</keyword>
<accession>A0A0C3FTE6</accession>
<evidence type="ECO:0000259" key="1">
    <source>
        <dbReference type="Pfam" id="PF07993"/>
    </source>
</evidence>
<sequence>MSSTTNIFITGATGYIGGTVLSRLLTHPSAPTFKITALVRSPEKAAKLQSAANNISAVASADDLGGMKAILSGLKKRYEKTGVLVDDQRAKGMYAIEKIYSDTDIDAIESLPLKAWHRAVDVEVVKADTEGYAKTYIILPSVIYGISTGPIADLDADVQHLHSIVLPMLIKASLGRGQAAVVGEGKNIWANVEIGEIADLYIILYDAILSDPSTAHGREGFYFGENGEHTLYEASKAISEAMLARGKGQTLEPTSGLLIFFGTNSRCRADRSRSIGWKPVKTTRDMLASIQPEVDAVLNLTLTK</sequence>
<dbReference type="InterPro" id="IPR013120">
    <property type="entry name" value="FAR_NAD-bd"/>
</dbReference>
<reference evidence="3" key="2">
    <citation type="submission" date="2015-01" db="EMBL/GenBank/DDBJ databases">
        <title>Evolutionary Origins and Diversification of the Mycorrhizal Mutualists.</title>
        <authorList>
            <consortium name="DOE Joint Genome Institute"/>
            <consortium name="Mycorrhizal Genomics Consortium"/>
            <person name="Kohler A."/>
            <person name="Kuo A."/>
            <person name="Nagy L.G."/>
            <person name="Floudas D."/>
            <person name="Copeland A."/>
            <person name="Barry K.W."/>
            <person name="Cichocki N."/>
            <person name="Veneault-Fourrey C."/>
            <person name="LaButti K."/>
            <person name="Lindquist E.A."/>
            <person name="Lipzen A."/>
            <person name="Lundell T."/>
            <person name="Morin E."/>
            <person name="Murat C."/>
            <person name="Riley R."/>
            <person name="Ohm R."/>
            <person name="Sun H."/>
            <person name="Tunlid A."/>
            <person name="Henrissat B."/>
            <person name="Grigoriev I.V."/>
            <person name="Hibbett D.S."/>
            <person name="Martin F."/>
        </authorList>
    </citation>
    <scope>NUCLEOTIDE SEQUENCE [LARGE SCALE GENOMIC DNA]</scope>
    <source>
        <strain evidence="3">F 1598</strain>
    </source>
</reference>
<dbReference type="EMBL" id="KN832979">
    <property type="protein sequence ID" value="KIM87550.1"/>
    <property type="molecule type" value="Genomic_DNA"/>
</dbReference>
<reference evidence="2 3" key="1">
    <citation type="submission" date="2014-04" db="EMBL/GenBank/DDBJ databases">
        <authorList>
            <consortium name="DOE Joint Genome Institute"/>
            <person name="Kuo A."/>
            <person name="Tarkka M."/>
            <person name="Buscot F."/>
            <person name="Kohler A."/>
            <person name="Nagy L.G."/>
            <person name="Floudas D."/>
            <person name="Copeland A."/>
            <person name="Barry K.W."/>
            <person name="Cichocki N."/>
            <person name="Veneault-Fourrey C."/>
            <person name="LaButti K."/>
            <person name="Lindquist E.A."/>
            <person name="Lipzen A."/>
            <person name="Lundell T."/>
            <person name="Morin E."/>
            <person name="Murat C."/>
            <person name="Sun H."/>
            <person name="Tunlid A."/>
            <person name="Henrissat B."/>
            <person name="Grigoriev I.V."/>
            <person name="Hibbett D.S."/>
            <person name="Martin F."/>
            <person name="Nordberg H.P."/>
            <person name="Cantor M.N."/>
            <person name="Hua S.X."/>
        </authorList>
    </citation>
    <scope>NUCLEOTIDE SEQUENCE [LARGE SCALE GENOMIC DNA]</scope>
    <source>
        <strain evidence="2 3">F 1598</strain>
    </source>
</reference>
<name>A0A0C3FTE6_PILCF</name>
<evidence type="ECO:0000313" key="2">
    <source>
        <dbReference type="EMBL" id="KIM87550.1"/>
    </source>
</evidence>
<dbReference type="AlphaFoldDB" id="A0A0C3FTE6"/>
<dbReference type="Gene3D" id="3.40.50.720">
    <property type="entry name" value="NAD(P)-binding Rossmann-like Domain"/>
    <property type="match status" value="2"/>
</dbReference>
<dbReference type="HOGENOM" id="CLU_007383_12_1_1"/>
<protein>
    <recommendedName>
        <fullName evidence="1">Thioester reductase (TE) domain-containing protein</fullName>
    </recommendedName>
</protein>
<proteinExistence type="predicted"/>
<dbReference type="STRING" id="765440.A0A0C3FTE6"/>
<dbReference type="PANTHER" id="PTHR48079:SF6">
    <property type="entry name" value="NAD(P)-BINDING DOMAIN-CONTAINING PROTEIN-RELATED"/>
    <property type="match status" value="1"/>
</dbReference>
<dbReference type="InterPro" id="IPR051783">
    <property type="entry name" value="NAD(P)-dependent_oxidoreduct"/>
</dbReference>
<evidence type="ECO:0000313" key="3">
    <source>
        <dbReference type="Proteomes" id="UP000054166"/>
    </source>
</evidence>
<gene>
    <name evidence="2" type="ORF">PILCRDRAFT_95788</name>
</gene>
<dbReference type="PANTHER" id="PTHR48079">
    <property type="entry name" value="PROTEIN YEEZ"/>
    <property type="match status" value="1"/>
</dbReference>
<dbReference type="Proteomes" id="UP000054166">
    <property type="component" value="Unassembled WGS sequence"/>
</dbReference>
<dbReference type="InterPro" id="IPR036291">
    <property type="entry name" value="NAD(P)-bd_dom_sf"/>
</dbReference>